<name>I0KHF9_9BACT</name>
<geneLocation type="plasmid" evidence="2 3">
    <name>pFAES01</name>
</geneLocation>
<dbReference type="GO" id="GO:0006355">
    <property type="term" value="P:regulation of DNA-templated transcription"/>
    <property type="evidence" value="ECO:0007669"/>
    <property type="project" value="InterPro"/>
</dbReference>
<keyword evidence="3" id="KW-1185">Reference proteome</keyword>
<gene>
    <name evidence="2" type="ORF">FAES_pFAES01068</name>
</gene>
<sequence>MAESLKERQARLADRLKSEPPKAPIQEVNPVVATDERTTMKTVAPPTADDLVQFNVKIPKQMAKAVKQVALDDEVDIRDVVRVAIDEYLKRR</sequence>
<dbReference type="InterPro" id="IPR010985">
    <property type="entry name" value="Ribbon_hlx_hlx"/>
</dbReference>
<evidence type="ECO:0008006" key="4">
    <source>
        <dbReference type="Google" id="ProtNLM"/>
    </source>
</evidence>
<dbReference type="HOGENOM" id="CLU_2408923_0_0_10"/>
<dbReference type="RefSeq" id="WP_015056742.1">
    <property type="nucleotide sequence ID" value="NC_019012.1"/>
</dbReference>
<keyword evidence="2" id="KW-0614">Plasmid</keyword>
<proteinExistence type="predicted"/>
<reference evidence="2 3" key="1">
    <citation type="journal article" date="2012" name="J. Bacteriol.">
        <title>Genome Sequence of Fibrella aestuarina BUZ 2T, a Filamentous Marine Bacterium.</title>
        <authorList>
            <person name="Filippini M."/>
            <person name="Qi W."/>
            <person name="Blom J."/>
            <person name="Goesmann A."/>
            <person name="Smits T.H."/>
            <person name="Bagheri H.C."/>
        </authorList>
    </citation>
    <scope>NUCLEOTIDE SEQUENCE [LARGE SCALE GENOMIC DNA]</scope>
    <source>
        <strain evidence="3">BUZ 2T</strain>
        <plasmid evidence="2 3">pFAES01</plasmid>
    </source>
</reference>
<dbReference type="eggNOG" id="ENOG5033M5S">
    <property type="taxonomic scope" value="Bacteria"/>
</dbReference>
<evidence type="ECO:0000313" key="3">
    <source>
        <dbReference type="Proteomes" id="UP000011058"/>
    </source>
</evidence>
<accession>I0KHF9</accession>
<dbReference type="SUPFAM" id="SSF47598">
    <property type="entry name" value="Ribbon-helix-helix"/>
    <property type="match status" value="1"/>
</dbReference>
<protein>
    <recommendedName>
        <fullName evidence="4">Ribbon-helix-helix protein CopG domain-containing protein</fullName>
    </recommendedName>
</protein>
<organism evidence="2 3">
    <name type="scientific">Fibrella aestuarina BUZ 2</name>
    <dbReference type="NCBI Taxonomy" id="1166018"/>
    <lineage>
        <taxon>Bacteria</taxon>
        <taxon>Pseudomonadati</taxon>
        <taxon>Bacteroidota</taxon>
        <taxon>Cytophagia</taxon>
        <taxon>Cytophagales</taxon>
        <taxon>Spirosomataceae</taxon>
        <taxon>Fibrella</taxon>
    </lineage>
</organism>
<dbReference type="KEGG" id="fae:FAES_pFAES01068"/>
<feature type="region of interest" description="Disordered" evidence="1">
    <location>
        <begin position="1"/>
        <end position="27"/>
    </location>
</feature>
<dbReference type="AlphaFoldDB" id="I0KHF9"/>
<dbReference type="OrthoDB" id="799574at2"/>
<feature type="compositionally biased region" description="Basic and acidic residues" evidence="1">
    <location>
        <begin position="1"/>
        <end position="20"/>
    </location>
</feature>
<dbReference type="Gene3D" id="1.10.1220.10">
    <property type="entry name" value="Met repressor-like"/>
    <property type="match status" value="1"/>
</dbReference>
<dbReference type="EMBL" id="HE796684">
    <property type="protein sequence ID" value="CCH03562.1"/>
    <property type="molecule type" value="Genomic_DNA"/>
</dbReference>
<evidence type="ECO:0000256" key="1">
    <source>
        <dbReference type="SAM" id="MobiDB-lite"/>
    </source>
</evidence>
<evidence type="ECO:0000313" key="2">
    <source>
        <dbReference type="EMBL" id="CCH03562.1"/>
    </source>
</evidence>
<dbReference type="InterPro" id="IPR013321">
    <property type="entry name" value="Arc_rbn_hlx_hlx"/>
</dbReference>
<dbReference type="Proteomes" id="UP000011058">
    <property type="component" value="Plasmid pFAES01"/>
</dbReference>